<sequence length="168" mass="19378">MRKHPPGRPVSLAVADEKSDFGAPDTGTHHARKNTVCLHSILLRRIVKLPDFKPPTLVELRNWWHDHRGEGDVERLILEVQYLRLVLLRLRGEADAAVQLAKGIDRSLIARESPIMELRIRLAQEVLRVGTIDDTPRHDAVPKNVQEYARNPDAVKFEADTRRRRERR</sequence>
<accession>A0ABW9DA00</accession>
<evidence type="ECO:0000313" key="3">
    <source>
        <dbReference type="Proteomes" id="UP001629367"/>
    </source>
</evidence>
<evidence type="ECO:0000313" key="2">
    <source>
        <dbReference type="EMBL" id="MFM0595313.1"/>
    </source>
</evidence>
<feature type="region of interest" description="Disordered" evidence="1">
    <location>
        <begin position="1"/>
        <end position="29"/>
    </location>
</feature>
<dbReference type="EMBL" id="JAQQBZ010000014">
    <property type="protein sequence ID" value="MFM0595313.1"/>
    <property type="molecule type" value="Genomic_DNA"/>
</dbReference>
<comment type="caution">
    <text evidence="2">The sequence shown here is derived from an EMBL/GenBank/DDBJ whole genome shotgun (WGS) entry which is preliminary data.</text>
</comment>
<reference evidence="2 3" key="1">
    <citation type="journal article" date="2024" name="Chem. Sci.">
        <title>Discovery of megapolipeptins by genome mining of a Burkholderiales bacteria collection.</title>
        <authorList>
            <person name="Paulo B.S."/>
            <person name="Recchia M.J.J."/>
            <person name="Lee S."/>
            <person name="Fergusson C.H."/>
            <person name="Romanowski S.B."/>
            <person name="Hernandez A."/>
            <person name="Krull N."/>
            <person name="Liu D.Y."/>
            <person name="Cavanagh H."/>
            <person name="Bos A."/>
            <person name="Gray C.A."/>
            <person name="Murphy B.T."/>
            <person name="Linington R.G."/>
            <person name="Eustaquio A.S."/>
        </authorList>
    </citation>
    <scope>NUCLEOTIDE SEQUENCE [LARGE SCALE GENOMIC DNA]</scope>
    <source>
        <strain evidence="2 3">RL17-335-BIF-A</strain>
    </source>
</reference>
<keyword evidence="3" id="KW-1185">Reference proteome</keyword>
<protein>
    <submittedName>
        <fullName evidence="2">Uncharacterized protein</fullName>
    </submittedName>
</protein>
<dbReference type="Proteomes" id="UP001629367">
    <property type="component" value="Unassembled WGS sequence"/>
</dbReference>
<dbReference type="RefSeq" id="WP_408214629.1">
    <property type="nucleotide sequence ID" value="NZ_JAQQBZ010000014.1"/>
</dbReference>
<organism evidence="2 3">
    <name type="scientific">Paraburkholderia dilworthii</name>
    <dbReference type="NCBI Taxonomy" id="948106"/>
    <lineage>
        <taxon>Bacteria</taxon>
        <taxon>Pseudomonadati</taxon>
        <taxon>Pseudomonadota</taxon>
        <taxon>Betaproteobacteria</taxon>
        <taxon>Burkholderiales</taxon>
        <taxon>Burkholderiaceae</taxon>
        <taxon>Paraburkholderia</taxon>
    </lineage>
</organism>
<evidence type="ECO:0000256" key="1">
    <source>
        <dbReference type="SAM" id="MobiDB-lite"/>
    </source>
</evidence>
<proteinExistence type="predicted"/>
<name>A0ABW9DA00_9BURK</name>
<gene>
    <name evidence="2" type="ORF">PQQ68_20020</name>
</gene>